<sequence length="219" mass="22257">MWALCLCPQAKGEEETAGTELGATPPRLPRAPPQAASDPAPRAAPGGQPHLPSSLSCPHPGHRPSSSAVSAPRSGALLGRMGHDAASSSGMPVAGEPRPDPASPVRRASLSRPGLTCLVAQLSWVRPLQPDCRCLESCAGCAGGASPEPRPGPKPSAARAVLAPECARSRGLTEVAGLERERDFSTAPPPRAPLPLGTAPSPRAEGGLVGKETLLGERA</sequence>
<feature type="compositionally biased region" description="Low complexity" evidence="1">
    <location>
        <begin position="49"/>
        <end position="74"/>
    </location>
</feature>
<evidence type="ECO:0000313" key="2">
    <source>
        <dbReference type="Proteomes" id="UP000694856"/>
    </source>
</evidence>
<dbReference type="RefSeq" id="XP_032323741.1">
    <property type="nucleotide sequence ID" value="XM_032467850.1"/>
</dbReference>
<dbReference type="AlphaFoldDB" id="A0A8B8S0L5"/>
<proteinExistence type="predicted"/>
<keyword evidence="2" id="KW-1185">Reference proteome</keyword>
<name>A0A8B8S0L5_CAMFR</name>
<protein>
    <submittedName>
        <fullName evidence="3">Translation initiation factor IF-2-like</fullName>
    </submittedName>
</protein>
<reference evidence="3" key="1">
    <citation type="submission" date="2025-08" db="UniProtKB">
        <authorList>
            <consortium name="RefSeq"/>
        </authorList>
    </citation>
    <scope>IDENTIFICATION</scope>
    <source>
        <tissue evidence="3">Ear skin</tissue>
    </source>
</reference>
<feature type="region of interest" description="Disordered" evidence="1">
    <location>
        <begin position="171"/>
        <end position="219"/>
    </location>
</feature>
<dbReference type="Proteomes" id="UP000694856">
    <property type="component" value="Chromosome 25"/>
</dbReference>
<feature type="region of interest" description="Disordered" evidence="1">
    <location>
        <begin position="1"/>
        <end position="111"/>
    </location>
</feature>
<gene>
    <name evidence="3" type="primary">LOC116659807</name>
</gene>
<accession>A0A8B8S0L5</accession>
<dbReference type="GeneID" id="116659807"/>
<organism evidence="2 3">
    <name type="scientific">Camelus ferus</name>
    <name type="common">Wild bactrian camel</name>
    <name type="synonym">Camelus bactrianus ferus</name>
    <dbReference type="NCBI Taxonomy" id="419612"/>
    <lineage>
        <taxon>Eukaryota</taxon>
        <taxon>Metazoa</taxon>
        <taxon>Chordata</taxon>
        <taxon>Craniata</taxon>
        <taxon>Vertebrata</taxon>
        <taxon>Euteleostomi</taxon>
        <taxon>Mammalia</taxon>
        <taxon>Eutheria</taxon>
        <taxon>Laurasiatheria</taxon>
        <taxon>Artiodactyla</taxon>
        <taxon>Tylopoda</taxon>
        <taxon>Camelidae</taxon>
        <taxon>Camelus</taxon>
    </lineage>
</organism>
<evidence type="ECO:0000256" key="1">
    <source>
        <dbReference type="SAM" id="MobiDB-lite"/>
    </source>
</evidence>
<evidence type="ECO:0000313" key="3">
    <source>
        <dbReference type="RefSeq" id="XP_032323741.1"/>
    </source>
</evidence>
<dbReference type="KEGG" id="cfr:116659807"/>